<sequence>MTGELSMKQPDLVDGQCSGGRGERRADLDEPGTARRFGQYGPQHVHAADVPGKYP</sequence>
<dbReference type="HOGENOM" id="CLU_3030618_0_0_11"/>
<feature type="region of interest" description="Disordered" evidence="1">
    <location>
        <begin position="1"/>
        <end position="55"/>
    </location>
</feature>
<reference evidence="2 3" key="1">
    <citation type="journal article" date="2014" name="Genome Announc.">
        <title>Draft Genome Sequence of Streptomyces roseochromogenes subsp. oscitans DS 12.976, Producer of the Aminocoumarin Antibiotic Clorobiocin.</title>
        <authorList>
            <person name="Ruckert C."/>
            <person name="Kalinowski J."/>
            <person name="Heide L."/>
            <person name="Apel A.K."/>
        </authorList>
    </citation>
    <scope>NUCLEOTIDE SEQUENCE [LARGE SCALE GENOMIC DNA]</scope>
    <source>
        <strain evidence="2 3">DS 12.976</strain>
    </source>
</reference>
<keyword evidence="3" id="KW-1185">Reference proteome</keyword>
<evidence type="ECO:0000313" key="3">
    <source>
        <dbReference type="Proteomes" id="UP000017984"/>
    </source>
</evidence>
<proteinExistence type="predicted"/>
<evidence type="ECO:0000313" key="2">
    <source>
        <dbReference type="EMBL" id="EST19186.1"/>
    </source>
</evidence>
<dbReference type="AlphaFoldDB" id="V6JJ93"/>
<dbReference type="PATRIC" id="fig|1352936.5.peg.8827"/>
<name>V6JJ93_STRRC</name>
<protein>
    <submittedName>
        <fullName evidence="2">Uncharacterized protein</fullName>
    </submittedName>
</protein>
<gene>
    <name evidence="2" type="ORF">M878_42635</name>
</gene>
<organism evidence="2 3">
    <name type="scientific">Streptomyces roseochromogenus subsp. oscitans DS 12.976</name>
    <dbReference type="NCBI Taxonomy" id="1352936"/>
    <lineage>
        <taxon>Bacteria</taxon>
        <taxon>Bacillati</taxon>
        <taxon>Actinomycetota</taxon>
        <taxon>Actinomycetes</taxon>
        <taxon>Kitasatosporales</taxon>
        <taxon>Streptomycetaceae</taxon>
        <taxon>Streptomyces</taxon>
    </lineage>
</organism>
<comment type="caution">
    <text evidence="2">The sequence shown here is derived from an EMBL/GenBank/DDBJ whole genome shotgun (WGS) entry which is preliminary data.</text>
</comment>
<dbReference type="EMBL" id="AWQX01000384">
    <property type="protein sequence ID" value="EST19186.1"/>
    <property type="molecule type" value="Genomic_DNA"/>
</dbReference>
<evidence type="ECO:0000256" key="1">
    <source>
        <dbReference type="SAM" id="MobiDB-lite"/>
    </source>
</evidence>
<dbReference type="STRING" id="1352936.M878_42635"/>
<accession>V6JJ93</accession>
<dbReference type="Proteomes" id="UP000017984">
    <property type="component" value="Chromosome"/>
</dbReference>